<dbReference type="PANTHER" id="PTHR11214:SF351">
    <property type="entry name" value="BETA-1,3-GALACTOSYLTRANSFERASE PVG3"/>
    <property type="match status" value="1"/>
</dbReference>
<dbReference type="Proteomes" id="UP000037923">
    <property type="component" value="Unassembled WGS sequence"/>
</dbReference>
<evidence type="ECO:0000256" key="8">
    <source>
        <dbReference type="ARBA" id="ARBA00023034"/>
    </source>
</evidence>
<keyword evidence="16" id="KW-1185">Reference proteome</keyword>
<dbReference type="GeneID" id="26909158"/>
<dbReference type="GeneID" id="26909157"/>
<dbReference type="VEuPathDB" id="TriTrypDB:LpyrH10_27_0290"/>
<comment type="similarity">
    <text evidence="2">Belongs to the glycosyltransferase 31 family.</text>
</comment>
<gene>
    <name evidence="12" type="ORF">ABB37_08874</name>
    <name evidence="13" type="ORF">ABB37_08875</name>
    <name evidence="14" type="ORF">ABB37_08876</name>
    <name evidence="15" type="ORF">ABB37_08877</name>
</gene>
<keyword evidence="7 11" id="KW-1133">Transmembrane helix</keyword>
<evidence type="ECO:0000313" key="16">
    <source>
        <dbReference type="Proteomes" id="UP000037923"/>
    </source>
</evidence>
<dbReference type="VEuPathDB" id="TriTrypDB:LpyrH10_27_0300"/>
<proteinExistence type="inferred from homology"/>
<accession>A0A0M9FS21</accession>
<dbReference type="RefSeq" id="XP_015653303.1">
    <property type="nucleotide sequence ID" value="XM_015808018.1"/>
</dbReference>
<organism evidence="12 16">
    <name type="scientific">Leptomonas pyrrhocoris</name>
    <name type="common">Firebug parasite</name>
    <dbReference type="NCBI Taxonomy" id="157538"/>
    <lineage>
        <taxon>Eukaryota</taxon>
        <taxon>Discoba</taxon>
        <taxon>Euglenozoa</taxon>
        <taxon>Kinetoplastea</taxon>
        <taxon>Metakinetoplastina</taxon>
        <taxon>Trypanosomatida</taxon>
        <taxon>Trypanosomatidae</taxon>
        <taxon>Leishmaniinae</taxon>
        <taxon>Leptomonas</taxon>
    </lineage>
</organism>
<dbReference type="RefSeq" id="XP_015653306.1">
    <property type="nucleotide sequence ID" value="XM_015808021.1"/>
</dbReference>
<feature type="region of interest" description="Disordered" evidence="10">
    <location>
        <begin position="104"/>
        <end position="125"/>
    </location>
</feature>
<sequence length="682" mass="73546">MPVHASAPLLSEQPDAAGEAAVSVSHPQLVCDTQADSAASAFIPSWTPSARRSVGVASKHRRCCRRSGCGASTVRIVILLVLLSLCAVNLAAFTSNGGPYTDGAYSRMATPTPSNASPPKPPRAAPGAWNATLSVAVTHEAPLTCLDSRQLQQRAAGGASATVMRRSQLPSWTLRVVDALCDECLDNATHAAAVARQLGASTASADGALPAATVFATPSAPLGLAGPMLFAMASVTDGVAVGAELARWSWVLRSYAVRRQFRGASPVGLRGGTSPYLVVLGIPSTDQPVRSSLRDAQRDTWLSYAEVARSGNDFRGALLPLYIFAAAEREQPHAVLDVSPLLPTVAEYEAASAVLLRPGSAAGAVRSYAERRVRLAVDVGAVGAGDALLAESPCAAIVSRPATPAAGTGADATWLSQLASALALPVRPAAVAAAEFVCGASTALWQEALAHRNMVWVDMMTDRRPSSKKKLGEGGNWGLPVEVGMTQKTVLWLEYAYHAFPDVPYIMKGDDDTYLKVPQFMSDVRYMRAGFKGKRVRSPPEVRDAVGVAETEECIYWGSWVRNAHWNRLRYHEGSGYMLHRRLVQVVLEATDRLNAEAVHLAVIPFDSEYKEVYRALVMSVEDAFVGRVLRDRRDRIREVCPFHRATYVEERKVRHYDLYSRNYSVTWASVLMHHVSPSDQY</sequence>
<evidence type="ECO:0000256" key="3">
    <source>
        <dbReference type="ARBA" id="ARBA00022676"/>
    </source>
</evidence>
<evidence type="ECO:0000256" key="5">
    <source>
        <dbReference type="ARBA" id="ARBA00022692"/>
    </source>
</evidence>
<evidence type="ECO:0000256" key="11">
    <source>
        <dbReference type="SAM" id="Phobius"/>
    </source>
</evidence>
<evidence type="ECO:0000256" key="6">
    <source>
        <dbReference type="ARBA" id="ARBA00022968"/>
    </source>
</evidence>
<dbReference type="RefSeq" id="XP_015653302.1">
    <property type="nucleotide sequence ID" value="XM_015808017.1"/>
</dbReference>
<evidence type="ECO:0000256" key="4">
    <source>
        <dbReference type="ARBA" id="ARBA00022679"/>
    </source>
</evidence>
<reference evidence="12 16" key="1">
    <citation type="submission" date="2015-07" db="EMBL/GenBank/DDBJ databases">
        <title>High-quality genome of monoxenous trypanosomatid Leptomonas pyrrhocoris.</title>
        <authorList>
            <person name="Flegontov P."/>
            <person name="Butenko A."/>
            <person name="Firsov S."/>
            <person name="Vlcek C."/>
            <person name="Logacheva M.D."/>
            <person name="Field M."/>
            <person name="Filatov D."/>
            <person name="Flegontova O."/>
            <person name="Gerasimov E."/>
            <person name="Jackson A.P."/>
            <person name="Kelly S."/>
            <person name="Opperdoes F."/>
            <person name="O'Reilly A."/>
            <person name="Votypka J."/>
            <person name="Yurchenko V."/>
            <person name="Lukes J."/>
        </authorList>
    </citation>
    <scope>NUCLEOTIDE SEQUENCE [LARGE SCALE GENOMIC DNA]</scope>
    <source>
        <strain evidence="12">H10</strain>
    </source>
</reference>
<dbReference type="EMBL" id="LGTL01000027">
    <property type="protein sequence ID" value="KPA74863.1"/>
    <property type="molecule type" value="Genomic_DNA"/>
</dbReference>
<dbReference type="EMBL" id="LGTL01000027">
    <property type="protein sequence ID" value="KPA74866.1"/>
    <property type="molecule type" value="Genomic_DNA"/>
</dbReference>
<dbReference type="GeneID" id="26909159"/>
<dbReference type="GO" id="GO:0016758">
    <property type="term" value="F:hexosyltransferase activity"/>
    <property type="evidence" value="ECO:0007669"/>
    <property type="project" value="InterPro"/>
</dbReference>
<dbReference type="RefSeq" id="XP_015653304.1">
    <property type="nucleotide sequence ID" value="XM_015808019.1"/>
</dbReference>
<dbReference type="VEuPathDB" id="TriTrypDB:LpyrH10_27_0320"/>
<protein>
    <submittedName>
        <fullName evidence="12">Phosphoglycan beta 13 galactosyltransferase 5</fullName>
    </submittedName>
</protein>
<dbReference type="VEuPathDB" id="TriTrypDB:LpyrH10_27_0310"/>
<evidence type="ECO:0000313" key="14">
    <source>
        <dbReference type="EMBL" id="KPA74866.1"/>
    </source>
</evidence>
<dbReference type="EMBL" id="LGTL01000027">
    <property type="protein sequence ID" value="KPA74865.1"/>
    <property type="molecule type" value="Genomic_DNA"/>
</dbReference>
<keyword evidence="8" id="KW-0333">Golgi apparatus</keyword>
<evidence type="ECO:0000256" key="9">
    <source>
        <dbReference type="ARBA" id="ARBA00023136"/>
    </source>
</evidence>
<dbReference type="RefSeq" id="XP_015653305.1">
    <property type="nucleotide sequence ID" value="XM_015808020.1"/>
</dbReference>
<comment type="caution">
    <text evidence="12">The sequence shown here is derived from an EMBL/GenBank/DDBJ whole genome shotgun (WGS) entry which is preliminary data.</text>
</comment>
<dbReference type="OrthoDB" id="2139606at2759"/>
<dbReference type="GeneID" id="26909160"/>
<dbReference type="AlphaFoldDB" id="A0A0M9FS21"/>
<name>A0A0M9FS21_LEPPY</name>
<dbReference type="OMA" id="CAYWGSR"/>
<evidence type="ECO:0000256" key="10">
    <source>
        <dbReference type="SAM" id="MobiDB-lite"/>
    </source>
</evidence>
<dbReference type="InterPro" id="IPR002659">
    <property type="entry name" value="Glyco_trans_31"/>
</dbReference>
<comment type="subcellular location">
    <subcellularLocation>
        <location evidence="1">Golgi apparatus membrane</location>
        <topology evidence="1">Single-pass type II membrane protein</topology>
    </subcellularLocation>
</comment>
<keyword evidence="4 12" id="KW-0808">Transferase</keyword>
<evidence type="ECO:0000256" key="2">
    <source>
        <dbReference type="ARBA" id="ARBA00008661"/>
    </source>
</evidence>
<keyword evidence="6" id="KW-0735">Signal-anchor</keyword>
<keyword evidence="5 11" id="KW-0812">Transmembrane</keyword>
<evidence type="ECO:0000313" key="15">
    <source>
        <dbReference type="EMBL" id="KPA74867.1"/>
    </source>
</evidence>
<dbReference type="EMBL" id="LGTL01000027">
    <property type="protein sequence ID" value="KPA74864.1"/>
    <property type="molecule type" value="Genomic_DNA"/>
</dbReference>
<evidence type="ECO:0000313" key="12">
    <source>
        <dbReference type="EMBL" id="KPA74863.1"/>
    </source>
</evidence>
<evidence type="ECO:0000256" key="7">
    <source>
        <dbReference type="ARBA" id="ARBA00022989"/>
    </source>
</evidence>
<dbReference type="Pfam" id="PF01762">
    <property type="entry name" value="Galactosyl_T"/>
    <property type="match status" value="1"/>
</dbReference>
<evidence type="ECO:0000256" key="1">
    <source>
        <dbReference type="ARBA" id="ARBA00004323"/>
    </source>
</evidence>
<dbReference type="EMBL" id="LGTL01000027">
    <property type="protein sequence ID" value="KPA74867.1"/>
    <property type="molecule type" value="Genomic_DNA"/>
</dbReference>
<feature type="transmembrane region" description="Helical" evidence="11">
    <location>
        <begin position="69"/>
        <end position="92"/>
    </location>
</feature>
<evidence type="ECO:0000313" key="13">
    <source>
        <dbReference type="EMBL" id="KPA74865.1"/>
    </source>
</evidence>
<dbReference type="PANTHER" id="PTHR11214">
    <property type="entry name" value="BETA-1,3-N-ACETYLGLUCOSAMINYLTRANSFERASE"/>
    <property type="match status" value="1"/>
</dbReference>
<keyword evidence="3 12" id="KW-0328">Glycosyltransferase</keyword>
<dbReference type="GO" id="GO:0000139">
    <property type="term" value="C:Golgi membrane"/>
    <property type="evidence" value="ECO:0007669"/>
    <property type="project" value="UniProtKB-SubCell"/>
</dbReference>
<keyword evidence="9 11" id="KW-0472">Membrane</keyword>